<keyword evidence="2" id="KW-1185">Reference proteome</keyword>
<dbReference type="AlphaFoldDB" id="A0A177NBF2"/>
<evidence type="ECO:0000313" key="2">
    <source>
        <dbReference type="Proteomes" id="UP000077628"/>
    </source>
</evidence>
<name>A0A177NBF2_9GAMM</name>
<comment type="caution">
    <text evidence="1">The sequence shown here is derived from an EMBL/GenBank/DDBJ whole genome shotgun (WGS) entry which is preliminary data.</text>
</comment>
<organism evidence="1 2">
    <name type="scientific">Methylomonas koyamae</name>
    <dbReference type="NCBI Taxonomy" id="702114"/>
    <lineage>
        <taxon>Bacteria</taxon>
        <taxon>Pseudomonadati</taxon>
        <taxon>Pseudomonadota</taxon>
        <taxon>Gammaproteobacteria</taxon>
        <taxon>Methylococcales</taxon>
        <taxon>Methylococcaceae</taxon>
        <taxon>Methylomonas</taxon>
    </lineage>
</organism>
<dbReference type="Proteomes" id="UP000077628">
    <property type="component" value="Unassembled WGS sequence"/>
</dbReference>
<dbReference type="STRING" id="702114.A1355_11750"/>
<sequence length="68" mass="7803">MYVQCEMRLMLQKLGCGDMIVTIHTQALNTQAQVQGFVSNNEAIWSPLTDRAAAYDWMTDTLKLFRFS</sequence>
<reference evidence="2" key="1">
    <citation type="submission" date="2016-03" db="EMBL/GenBank/DDBJ databases">
        <authorList>
            <person name="Heylen K."/>
            <person name="De Vos P."/>
            <person name="Vekeman B."/>
        </authorList>
    </citation>
    <scope>NUCLEOTIDE SEQUENCE [LARGE SCALE GENOMIC DNA]</scope>
    <source>
        <strain evidence="2">R-45383</strain>
    </source>
</reference>
<accession>A0A177NBF2</accession>
<proteinExistence type="predicted"/>
<gene>
    <name evidence="1" type="ORF">A1355_11750</name>
</gene>
<evidence type="ECO:0000313" key="1">
    <source>
        <dbReference type="EMBL" id="OAI14944.1"/>
    </source>
</evidence>
<protein>
    <submittedName>
        <fullName evidence="1">Uncharacterized protein</fullName>
    </submittedName>
</protein>
<dbReference type="EMBL" id="LUUK01000196">
    <property type="protein sequence ID" value="OAI14944.1"/>
    <property type="molecule type" value="Genomic_DNA"/>
</dbReference>